<dbReference type="EMBL" id="BGPR01000293">
    <property type="protein sequence ID" value="GBM10985.1"/>
    <property type="molecule type" value="Genomic_DNA"/>
</dbReference>
<feature type="region of interest" description="Disordered" evidence="1">
    <location>
        <begin position="1"/>
        <end position="21"/>
    </location>
</feature>
<evidence type="ECO:0000259" key="2">
    <source>
        <dbReference type="Pfam" id="PF14529"/>
    </source>
</evidence>
<proteinExistence type="predicted"/>
<gene>
    <name evidence="3" type="ORF">AVEN_1321_1</name>
</gene>
<dbReference type="GO" id="GO:0003824">
    <property type="term" value="F:catalytic activity"/>
    <property type="evidence" value="ECO:0007669"/>
    <property type="project" value="InterPro"/>
</dbReference>
<name>A0A4Y2D5Y6_ARAVE</name>
<dbReference type="Gene3D" id="3.60.10.10">
    <property type="entry name" value="Endonuclease/exonuclease/phosphatase"/>
    <property type="match status" value="1"/>
</dbReference>
<dbReference type="SUPFAM" id="SSF56219">
    <property type="entry name" value="DNase I-like"/>
    <property type="match status" value="1"/>
</dbReference>
<dbReference type="Pfam" id="PF14529">
    <property type="entry name" value="Exo_endo_phos_2"/>
    <property type="match status" value="1"/>
</dbReference>
<dbReference type="AlphaFoldDB" id="A0A4Y2D5Y6"/>
<dbReference type="InterPro" id="IPR036691">
    <property type="entry name" value="Endo/exonu/phosph_ase_sf"/>
</dbReference>
<protein>
    <recommendedName>
        <fullName evidence="2">Endonuclease/exonuclease/phosphatase domain-containing protein</fullName>
    </recommendedName>
</protein>
<evidence type="ECO:0000313" key="3">
    <source>
        <dbReference type="EMBL" id="GBM10985.1"/>
    </source>
</evidence>
<dbReference type="Proteomes" id="UP000499080">
    <property type="component" value="Unassembled WGS sequence"/>
</dbReference>
<dbReference type="OrthoDB" id="6437038at2759"/>
<dbReference type="InterPro" id="IPR005135">
    <property type="entry name" value="Endo/exonuclease/phosphatase"/>
</dbReference>
<sequence length="254" mass="29368">MARRIPKCATASPNFRTTPAGGRLTHETASATLAHNLLRKNIDNIAVTEPFTVNGHVTGFCHDFNVVYQVDIPRTAILVRKSLNFMPLKIERDLIVLNIDFKGLNVLFMRLYCPANDNLTDYIIKIESAVQRFWYQKIIVNGVFNAKSTAWGPRVTDYRGEEILEFIYRQDLPLINFPDSPPIFDSSREISWIDLTFTMNFDRKEIADRTVNSDEMCSDLKLITYNWHIERFKKKIGEKKGSRAIKNIEFQEKS</sequence>
<accession>A0A4Y2D5Y6</accession>
<feature type="domain" description="Endonuclease/exonuclease/phosphatase" evidence="2">
    <location>
        <begin position="107"/>
        <end position="219"/>
    </location>
</feature>
<reference evidence="3 4" key="1">
    <citation type="journal article" date="2019" name="Sci. Rep.">
        <title>Orb-weaving spider Araneus ventricosus genome elucidates the spidroin gene catalogue.</title>
        <authorList>
            <person name="Kono N."/>
            <person name="Nakamura H."/>
            <person name="Ohtoshi R."/>
            <person name="Moran D.A.P."/>
            <person name="Shinohara A."/>
            <person name="Yoshida Y."/>
            <person name="Fujiwara M."/>
            <person name="Mori M."/>
            <person name="Tomita M."/>
            <person name="Arakawa K."/>
        </authorList>
    </citation>
    <scope>NUCLEOTIDE SEQUENCE [LARGE SCALE GENOMIC DNA]</scope>
</reference>
<evidence type="ECO:0000256" key="1">
    <source>
        <dbReference type="SAM" id="MobiDB-lite"/>
    </source>
</evidence>
<comment type="caution">
    <text evidence="3">The sequence shown here is derived from an EMBL/GenBank/DDBJ whole genome shotgun (WGS) entry which is preliminary data.</text>
</comment>
<organism evidence="3 4">
    <name type="scientific">Araneus ventricosus</name>
    <name type="common">Orbweaver spider</name>
    <name type="synonym">Epeira ventricosa</name>
    <dbReference type="NCBI Taxonomy" id="182803"/>
    <lineage>
        <taxon>Eukaryota</taxon>
        <taxon>Metazoa</taxon>
        <taxon>Ecdysozoa</taxon>
        <taxon>Arthropoda</taxon>
        <taxon>Chelicerata</taxon>
        <taxon>Arachnida</taxon>
        <taxon>Araneae</taxon>
        <taxon>Araneomorphae</taxon>
        <taxon>Entelegynae</taxon>
        <taxon>Araneoidea</taxon>
        <taxon>Araneidae</taxon>
        <taxon>Araneus</taxon>
    </lineage>
</organism>
<evidence type="ECO:0000313" key="4">
    <source>
        <dbReference type="Proteomes" id="UP000499080"/>
    </source>
</evidence>
<keyword evidence="4" id="KW-1185">Reference proteome</keyword>